<gene>
    <name evidence="1" type="ORF">F9B16_21040</name>
</gene>
<keyword evidence="2" id="KW-1185">Reference proteome</keyword>
<proteinExistence type="predicted"/>
<protein>
    <submittedName>
        <fullName evidence="1">Uncharacterized protein</fullName>
    </submittedName>
</protein>
<evidence type="ECO:0000313" key="2">
    <source>
        <dbReference type="Proteomes" id="UP000483004"/>
    </source>
</evidence>
<accession>A0A6L3VRS8</accession>
<comment type="caution">
    <text evidence="1">The sequence shown here is derived from an EMBL/GenBank/DDBJ whole genome shotgun (WGS) entry which is preliminary data.</text>
</comment>
<dbReference type="OrthoDB" id="3686201at2"/>
<evidence type="ECO:0000313" key="1">
    <source>
        <dbReference type="EMBL" id="KAB2379299.1"/>
    </source>
</evidence>
<organism evidence="1 2">
    <name type="scientific">Actinomadura montaniterrae</name>
    <dbReference type="NCBI Taxonomy" id="1803903"/>
    <lineage>
        <taxon>Bacteria</taxon>
        <taxon>Bacillati</taxon>
        <taxon>Actinomycetota</taxon>
        <taxon>Actinomycetes</taxon>
        <taxon>Streptosporangiales</taxon>
        <taxon>Thermomonosporaceae</taxon>
        <taxon>Actinomadura</taxon>
    </lineage>
</organism>
<dbReference type="EMBL" id="WBMR01000059">
    <property type="protein sequence ID" value="KAB2379299.1"/>
    <property type="molecule type" value="Genomic_DNA"/>
</dbReference>
<dbReference type="AlphaFoldDB" id="A0A6L3VRS8"/>
<dbReference type="RefSeq" id="WP_151541820.1">
    <property type="nucleotide sequence ID" value="NZ_WBMR01000059.1"/>
</dbReference>
<dbReference type="Proteomes" id="UP000483004">
    <property type="component" value="Unassembled WGS sequence"/>
</dbReference>
<name>A0A6L3VRS8_9ACTN</name>
<reference evidence="1 2" key="1">
    <citation type="submission" date="2019-09" db="EMBL/GenBank/DDBJ databases">
        <title>Actinomadura physcomitrii sp. nov., a novel actinomycete isolated from moss [Physcomitrium sphaericum (Ludw) Fuernr].</title>
        <authorList>
            <person name="Liu C."/>
            <person name="Zhuang X."/>
        </authorList>
    </citation>
    <scope>NUCLEOTIDE SEQUENCE [LARGE SCALE GENOMIC DNA]</scope>
    <source>
        <strain evidence="1 2">CYP1-1B</strain>
    </source>
</reference>
<sequence length="206" mass="22702">MTGSPAPFWVDEVYDRDYASDGVSRFGAYVRDQLSGTFAECWDGTWDEPSTKLAEFASAAWRTATGPVMAPGYVRYNSRVLGASVERSQWDGSLLAVVSLVAPWPTALARSFDWQRGRHWRDWPTEFRGEGYDFVAPSEQDVAEYPFLQASITLTFSLPVAGLPAAPEGPKDDVEQLAREAVAGLVVELKATVGPVLDLLEGRRPR</sequence>